<dbReference type="InterPro" id="IPR013783">
    <property type="entry name" value="Ig-like_fold"/>
</dbReference>
<keyword evidence="3" id="KW-0597">Phosphoprotein</keyword>
<evidence type="ECO:0000256" key="4">
    <source>
        <dbReference type="ARBA" id="ARBA00022679"/>
    </source>
</evidence>
<name>A0ABN1KAH3_9FLAO</name>
<evidence type="ECO:0000313" key="11">
    <source>
        <dbReference type="Proteomes" id="UP001500185"/>
    </source>
</evidence>
<dbReference type="Gene3D" id="2.60.40.10">
    <property type="entry name" value="Immunoglobulins"/>
    <property type="match status" value="1"/>
</dbReference>
<evidence type="ECO:0000256" key="2">
    <source>
        <dbReference type="ARBA" id="ARBA00012438"/>
    </source>
</evidence>
<keyword evidence="8" id="KW-1133">Transmembrane helix</keyword>
<dbReference type="PANTHER" id="PTHR41523">
    <property type="entry name" value="TWO-COMPONENT SYSTEM SENSOR PROTEIN"/>
    <property type="match status" value="1"/>
</dbReference>
<evidence type="ECO:0000313" key="10">
    <source>
        <dbReference type="EMBL" id="GAA0760242.1"/>
    </source>
</evidence>
<feature type="transmembrane region" description="Helical" evidence="8">
    <location>
        <begin position="765"/>
        <end position="784"/>
    </location>
</feature>
<evidence type="ECO:0000256" key="8">
    <source>
        <dbReference type="SAM" id="Phobius"/>
    </source>
</evidence>
<dbReference type="Proteomes" id="UP001500185">
    <property type="component" value="Unassembled WGS sequence"/>
</dbReference>
<evidence type="ECO:0000256" key="6">
    <source>
        <dbReference type="ARBA" id="ARBA00022777"/>
    </source>
</evidence>
<dbReference type="Gene3D" id="2.130.10.10">
    <property type="entry name" value="YVTN repeat-like/Quinoprotein amine dehydrogenase"/>
    <property type="match status" value="2"/>
</dbReference>
<dbReference type="InterPro" id="IPR036890">
    <property type="entry name" value="HATPase_C_sf"/>
</dbReference>
<keyword evidence="5" id="KW-0547">Nucleotide-binding</keyword>
<keyword evidence="7" id="KW-0067">ATP-binding</keyword>
<feature type="domain" description="Signal transduction histidine kinase subgroup 2 dimerisation and phosphoacceptor" evidence="9">
    <location>
        <begin position="812"/>
        <end position="879"/>
    </location>
</feature>
<keyword evidence="11" id="KW-1185">Reference proteome</keyword>
<dbReference type="EC" id="2.7.13.3" evidence="2"/>
<dbReference type="Pfam" id="PF07568">
    <property type="entry name" value="HisKA_2"/>
    <property type="match status" value="1"/>
</dbReference>
<reference evidence="10 11" key="1">
    <citation type="journal article" date="2019" name="Int. J. Syst. Evol. Microbiol.">
        <title>The Global Catalogue of Microorganisms (GCM) 10K type strain sequencing project: providing services to taxonomists for standard genome sequencing and annotation.</title>
        <authorList>
            <consortium name="The Broad Institute Genomics Platform"/>
            <consortium name="The Broad Institute Genome Sequencing Center for Infectious Disease"/>
            <person name="Wu L."/>
            <person name="Ma J."/>
        </authorList>
    </citation>
    <scope>NUCLEOTIDE SEQUENCE [LARGE SCALE GENOMIC DNA]</scope>
    <source>
        <strain evidence="10 11">JCM 16231</strain>
    </source>
</reference>
<dbReference type="Gene3D" id="3.30.565.10">
    <property type="entry name" value="Histidine kinase-like ATPase, C-terminal domain"/>
    <property type="match status" value="1"/>
</dbReference>
<proteinExistence type="predicted"/>
<dbReference type="InterPro" id="IPR011495">
    <property type="entry name" value="Sig_transdc_His_kin_sub2_dim/P"/>
</dbReference>
<dbReference type="SUPFAM" id="SSF63829">
    <property type="entry name" value="Calcium-dependent phosphotriesterase"/>
    <property type="match status" value="1"/>
</dbReference>
<accession>A0ABN1KAH3</accession>
<comment type="caution">
    <text evidence="10">The sequence shown here is derived from an EMBL/GenBank/DDBJ whole genome shotgun (WGS) entry which is preliminary data.</text>
</comment>
<gene>
    <name evidence="10" type="ORF">GCM10009433_19150</name>
</gene>
<dbReference type="SUPFAM" id="SSF55874">
    <property type="entry name" value="ATPase domain of HSP90 chaperone/DNA topoisomerase II/histidine kinase"/>
    <property type="match status" value="1"/>
</dbReference>
<dbReference type="EMBL" id="BAAAGG010000006">
    <property type="protein sequence ID" value="GAA0760242.1"/>
    <property type="molecule type" value="Genomic_DNA"/>
</dbReference>
<keyword evidence="4" id="KW-0808">Transferase</keyword>
<evidence type="ECO:0000256" key="1">
    <source>
        <dbReference type="ARBA" id="ARBA00000085"/>
    </source>
</evidence>
<dbReference type="Gene3D" id="3.30.450.20">
    <property type="entry name" value="PAS domain"/>
    <property type="match status" value="1"/>
</dbReference>
<evidence type="ECO:0000256" key="5">
    <source>
        <dbReference type="ARBA" id="ARBA00022741"/>
    </source>
</evidence>
<dbReference type="InterPro" id="IPR015943">
    <property type="entry name" value="WD40/YVTN_repeat-like_dom_sf"/>
</dbReference>
<sequence length="999" mass="115904">MLWSQQESAVLTSKKTFSSANGYLISNPYHSIYDTNGWLWILGENKLSNEFIYGEQEIMIQRFDGANFFKLRLPDISGKKITNGHFLKQQNKGFYLKLYYQSARAELFYINTESLEIQPVEAYNTLDQKYIISQAHQDNGLTRLILTSEGKFYSAELDKVKLTFIDSIPFDKPVTDPFIADPVITDEFTLIKLLFEKEIYLLNKKGKFTKKLTENNFETKSGIHFYPTELHPSFKVDDAFYTYIDDYQNAFKFDKANTKFVEIPFTDKFYSKNKTLEFSPDFKQAYSTEIFSDNMEIELYRFKNFQKELLTRIEVKNFSEIAYREFGKDLVVLNGNTLESYSFIETKIKTFLKGKSIRTIRKLNENKYIVATDAEGFYKIDVKENTEERIKILEDTTELAINYSRDIFIGKDNTFIIGDSDDLYTLDLNFKVIQDKTVKIHGEEIIKIKDTLFTADQRGVISKYNINEKRYTKITNTDAIQVKEFTTDGTRLYATSFQGIFEYENGTFNTYEFENVETDDLLSINYLEDYGVLVSTKFGEIYSFDTTTKELTLFYEDELKASIVGMIADDTGTLWLNTYAGIVSVNPTSKKIARYTTEDGVYELEGNRFSTYKDEQDGSILMGSFKGLSYFKPDEIVETDTNVQPQFTSISFFNSENDRWTVNASPDFLNNTSEIVLPAEYRRFSATLSVLGEIVPQDIKYRFRLLNSESDSDWFTTYPGRELLYANLAAGTYTLEVEAFSPSQPKIGERVALKIISKEVFYKTWWFILLLLGFVSLSVVYLFYQYRIKQVLFAKNEMALNEANIKNTMMLEIHHRIKNNLQIVSGLLGLQIAKSKNEELKLKLQDSQSRIESIAGIHNLLYHTSNQDFISVKENIENSVTYYQKLFLDNVSYQLDIDASLLSVKKATPFSLLLNELINNSNKHAFTEIEHPVISIYFKKQDKTYVFEYFDNGNFKKQENKKVSMGMKIIEMMSKQLKGDLKIENTSNFKLTLLFSTNE</sequence>
<evidence type="ECO:0000259" key="9">
    <source>
        <dbReference type="Pfam" id="PF07568"/>
    </source>
</evidence>
<evidence type="ECO:0000256" key="3">
    <source>
        <dbReference type="ARBA" id="ARBA00022553"/>
    </source>
</evidence>
<keyword evidence="6" id="KW-0418">Kinase</keyword>
<organism evidence="10 11">
    <name type="scientific">Psychroflexus lacisalsi</name>
    <dbReference type="NCBI Taxonomy" id="503928"/>
    <lineage>
        <taxon>Bacteria</taxon>
        <taxon>Pseudomonadati</taxon>
        <taxon>Bacteroidota</taxon>
        <taxon>Flavobacteriia</taxon>
        <taxon>Flavobacteriales</taxon>
        <taxon>Flavobacteriaceae</taxon>
        <taxon>Psychroflexus</taxon>
    </lineage>
</organism>
<comment type="catalytic activity">
    <reaction evidence="1">
        <text>ATP + protein L-histidine = ADP + protein N-phospho-L-histidine.</text>
        <dbReference type="EC" id="2.7.13.3"/>
    </reaction>
</comment>
<dbReference type="PANTHER" id="PTHR41523:SF8">
    <property type="entry name" value="ETHYLENE RESPONSE SENSOR PROTEIN"/>
    <property type="match status" value="1"/>
</dbReference>
<protein>
    <recommendedName>
        <fullName evidence="2">histidine kinase</fullName>
        <ecNumber evidence="2">2.7.13.3</ecNumber>
    </recommendedName>
</protein>
<evidence type="ECO:0000256" key="7">
    <source>
        <dbReference type="ARBA" id="ARBA00022840"/>
    </source>
</evidence>
<keyword evidence="8" id="KW-0472">Membrane</keyword>
<keyword evidence="8" id="KW-0812">Transmembrane</keyword>